<dbReference type="CDD" id="cd07521">
    <property type="entry name" value="HAD_FCP1-like"/>
    <property type="match status" value="1"/>
</dbReference>
<dbReference type="GO" id="GO:0005634">
    <property type="term" value="C:nucleus"/>
    <property type="evidence" value="ECO:0007669"/>
    <property type="project" value="UniProtKB-SubCell"/>
</dbReference>
<dbReference type="SUPFAM" id="SSF52113">
    <property type="entry name" value="BRCT domain"/>
    <property type="match status" value="1"/>
</dbReference>
<dbReference type="PROSITE" id="PS50969">
    <property type="entry name" value="FCP1"/>
    <property type="match status" value="1"/>
</dbReference>
<feature type="compositionally biased region" description="Acidic residues" evidence="7">
    <location>
        <begin position="649"/>
        <end position="670"/>
    </location>
</feature>
<proteinExistence type="predicted"/>
<evidence type="ECO:0000256" key="4">
    <source>
        <dbReference type="ARBA" id="ARBA00047761"/>
    </source>
</evidence>
<dbReference type="EC" id="3.1.3.16" evidence="6"/>
<organism evidence="10 11">
    <name type="scientific">Podila minutissima</name>
    <dbReference type="NCBI Taxonomy" id="64525"/>
    <lineage>
        <taxon>Eukaryota</taxon>
        <taxon>Fungi</taxon>
        <taxon>Fungi incertae sedis</taxon>
        <taxon>Mucoromycota</taxon>
        <taxon>Mortierellomycotina</taxon>
        <taxon>Mortierellomycetes</taxon>
        <taxon>Mortierellales</taxon>
        <taxon>Mortierellaceae</taxon>
        <taxon>Podila</taxon>
    </lineage>
</organism>
<evidence type="ECO:0000259" key="8">
    <source>
        <dbReference type="PROSITE" id="PS50172"/>
    </source>
</evidence>
<dbReference type="GO" id="GO:0008420">
    <property type="term" value="F:RNA polymerase II CTD heptapeptide repeat phosphatase activity"/>
    <property type="evidence" value="ECO:0007669"/>
    <property type="project" value="UniProtKB-UniRule"/>
</dbReference>
<sequence>MTTATYYMPDGHLPATIIQVKTEASKLHDHDDPLIEYEYKEQVEGFQEEGKTTTLARRAYIRAQKDGTVGRVLVGKGDVIDDSSKPLLEYEPCSHDAIYGGMCVVCGKTITEDMQKTHVQMTHSSSDVSVSKAVRATVMNEAERMESATVRRLLEEEKLTLIVDLDQTLIHATVGTAIDEWINAQGEMPKDIRMFPLPDSPTPYYIKLRPHLEKFLERVAELYELHIYTMGTRNYADAVSNVIDPDAKYFSHRILSRDENHSMSRKSIERLFPCDNSMVVVLDDRADVWHYSPNLVKVHPYEYFVGAGDINAGHLPKQDATATAELTEQESAATPEEAAKNGGGEPSSTPGPKSGTPAKPAKPRTPVLDDNDNELENALEVLETIHEKFYDARENFKQRQSKHDADVKTVIRQMRSSVLHGVDLVFSGMIPLGVPQDRTDIWRQASTYGAICSTELNDRTTHIVARKVGTSKIKEAMRMARGIKVVKPEWLFHSFSKWQRQDETPYLLVEESSMAPISTTPKDDPIEESEDEDDGGVSEGMDENHEPLSVGNNFVNEGLKAMNWDDLEKEIEDNVSDLDDTDFDSDTSNVQSDASADGSHSPLVNLKRARVPRRSGLGVTVMNGSDDEDDGQEGPTMDVISSQDRDEASSDDSGSEIDEESGSDGDDSGSDSDGSSREAKRRRVDHGSEDDEEEEEEEFDDFLQDMEDDLAAEMEDNDSLEGEGGEGDD</sequence>
<accession>A0A9P5SR03</accession>
<dbReference type="InterPro" id="IPR001357">
    <property type="entry name" value="BRCT_dom"/>
</dbReference>
<feature type="compositionally biased region" description="Low complexity" evidence="7">
    <location>
        <begin position="346"/>
        <end position="357"/>
    </location>
</feature>
<dbReference type="InterPro" id="IPR023214">
    <property type="entry name" value="HAD_sf"/>
</dbReference>
<protein>
    <recommendedName>
        <fullName evidence="6">RNA polymerase II subunit A C-terminal domain phosphatase</fullName>
        <ecNumber evidence="6">3.1.3.16</ecNumber>
    </recommendedName>
</protein>
<comment type="subcellular location">
    <subcellularLocation>
        <location evidence="1 6">Nucleus</location>
    </subcellularLocation>
</comment>
<evidence type="ECO:0000256" key="7">
    <source>
        <dbReference type="SAM" id="MobiDB-lite"/>
    </source>
</evidence>
<evidence type="ECO:0000256" key="2">
    <source>
        <dbReference type="ARBA" id="ARBA00022801"/>
    </source>
</evidence>
<evidence type="ECO:0000259" key="9">
    <source>
        <dbReference type="PROSITE" id="PS50969"/>
    </source>
</evidence>
<dbReference type="SMART" id="SM00577">
    <property type="entry name" value="CPDc"/>
    <property type="match status" value="1"/>
</dbReference>
<feature type="region of interest" description="Disordered" evidence="7">
    <location>
        <begin position="320"/>
        <end position="372"/>
    </location>
</feature>
<dbReference type="Pfam" id="PF00533">
    <property type="entry name" value="BRCT"/>
    <property type="match status" value="1"/>
</dbReference>
<evidence type="ECO:0000313" key="10">
    <source>
        <dbReference type="EMBL" id="KAF9333960.1"/>
    </source>
</evidence>
<dbReference type="InterPro" id="IPR036412">
    <property type="entry name" value="HAD-like_sf"/>
</dbReference>
<comment type="catalytic activity">
    <reaction evidence="5 6">
        <text>O-phospho-L-threonyl-[protein] + H2O = L-threonyl-[protein] + phosphate</text>
        <dbReference type="Rhea" id="RHEA:47004"/>
        <dbReference type="Rhea" id="RHEA-COMP:11060"/>
        <dbReference type="Rhea" id="RHEA-COMP:11605"/>
        <dbReference type="ChEBI" id="CHEBI:15377"/>
        <dbReference type="ChEBI" id="CHEBI:30013"/>
        <dbReference type="ChEBI" id="CHEBI:43474"/>
        <dbReference type="ChEBI" id="CHEBI:61977"/>
        <dbReference type="EC" id="3.1.3.16"/>
    </reaction>
</comment>
<evidence type="ECO:0000256" key="1">
    <source>
        <dbReference type="ARBA" id="ARBA00004123"/>
    </source>
</evidence>
<comment type="caution">
    <text evidence="10">The sequence shown here is derived from an EMBL/GenBank/DDBJ whole genome shotgun (WGS) entry which is preliminary data.</text>
</comment>
<feature type="compositionally biased region" description="Polar residues" evidence="7">
    <location>
        <begin position="320"/>
        <end position="332"/>
    </location>
</feature>
<feature type="compositionally biased region" description="Acidic residues" evidence="7">
    <location>
        <begin position="688"/>
        <end position="729"/>
    </location>
</feature>
<dbReference type="InterPro" id="IPR011947">
    <property type="entry name" value="FCP1_euk"/>
</dbReference>
<dbReference type="InterPro" id="IPR039189">
    <property type="entry name" value="Fcp1"/>
</dbReference>
<dbReference type="Gene3D" id="3.40.50.10190">
    <property type="entry name" value="BRCT domain"/>
    <property type="match status" value="1"/>
</dbReference>
<evidence type="ECO:0000256" key="6">
    <source>
        <dbReference type="RuleBase" id="RU366066"/>
    </source>
</evidence>
<keyword evidence="3 6" id="KW-0539">Nucleus</keyword>
<dbReference type="Proteomes" id="UP000696485">
    <property type="component" value="Unassembled WGS sequence"/>
</dbReference>
<feature type="region of interest" description="Disordered" evidence="7">
    <location>
        <begin position="577"/>
        <end position="729"/>
    </location>
</feature>
<dbReference type="Pfam" id="PF03031">
    <property type="entry name" value="NIF"/>
    <property type="match status" value="1"/>
</dbReference>
<dbReference type="PANTHER" id="PTHR23081">
    <property type="entry name" value="RNA POLYMERASE II CTD PHOSPHATASE"/>
    <property type="match status" value="1"/>
</dbReference>
<gene>
    <name evidence="10" type="primary">FCP1</name>
    <name evidence="10" type="ORF">BG006_002940</name>
</gene>
<dbReference type="InterPro" id="IPR036420">
    <property type="entry name" value="BRCT_dom_sf"/>
</dbReference>
<evidence type="ECO:0000313" key="11">
    <source>
        <dbReference type="Proteomes" id="UP000696485"/>
    </source>
</evidence>
<comment type="catalytic activity">
    <reaction evidence="4 6">
        <text>O-phospho-L-seryl-[protein] + H2O = L-seryl-[protein] + phosphate</text>
        <dbReference type="Rhea" id="RHEA:20629"/>
        <dbReference type="Rhea" id="RHEA-COMP:9863"/>
        <dbReference type="Rhea" id="RHEA-COMP:11604"/>
        <dbReference type="ChEBI" id="CHEBI:15377"/>
        <dbReference type="ChEBI" id="CHEBI:29999"/>
        <dbReference type="ChEBI" id="CHEBI:43474"/>
        <dbReference type="ChEBI" id="CHEBI:83421"/>
        <dbReference type="EC" id="3.1.3.16"/>
    </reaction>
</comment>
<dbReference type="EMBL" id="JAAAUY010000174">
    <property type="protein sequence ID" value="KAF9333960.1"/>
    <property type="molecule type" value="Genomic_DNA"/>
</dbReference>
<keyword evidence="11" id="KW-1185">Reference proteome</keyword>
<dbReference type="Gene3D" id="1.10.287.10">
    <property type="entry name" value="S15/NS1, RNA-binding"/>
    <property type="match status" value="1"/>
</dbReference>
<dbReference type="NCBIfam" id="TIGR02250">
    <property type="entry name" value="FCP1_euk"/>
    <property type="match status" value="1"/>
</dbReference>
<dbReference type="PROSITE" id="PS50172">
    <property type="entry name" value="BRCT"/>
    <property type="match status" value="1"/>
</dbReference>
<dbReference type="Gene3D" id="3.40.50.1000">
    <property type="entry name" value="HAD superfamily/HAD-like"/>
    <property type="match status" value="1"/>
</dbReference>
<comment type="function">
    <text evidence="6">This promotes the activity of RNA polymerase II.</text>
</comment>
<dbReference type="SUPFAM" id="SSF56784">
    <property type="entry name" value="HAD-like"/>
    <property type="match status" value="1"/>
</dbReference>
<keyword evidence="2 6" id="KW-0378">Hydrolase</keyword>
<reference evidence="10" key="1">
    <citation type="journal article" date="2020" name="Fungal Divers.">
        <title>Resolving the Mortierellaceae phylogeny through synthesis of multi-gene phylogenetics and phylogenomics.</title>
        <authorList>
            <person name="Vandepol N."/>
            <person name="Liber J."/>
            <person name="Desiro A."/>
            <person name="Na H."/>
            <person name="Kennedy M."/>
            <person name="Barry K."/>
            <person name="Grigoriev I.V."/>
            <person name="Miller A.N."/>
            <person name="O'Donnell K."/>
            <person name="Stajich J.E."/>
            <person name="Bonito G."/>
        </authorList>
    </citation>
    <scope>NUCLEOTIDE SEQUENCE</scope>
    <source>
        <strain evidence="10">NVP1</strain>
    </source>
</reference>
<evidence type="ECO:0000256" key="5">
    <source>
        <dbReference type="ARBA" id="ARBA00048336"/>
    </source>
</evidence>
<dbReference type="CDD" id="cd17729">
    <property type="entry name" value="BRCT_CTDP1"/>
    <property type="match status" value="1"/>
</dbReference>
<name>A0A9P5SR03_9FUNG</name>
<evidence type="ECO:0000256" key="3">
    <source>
        <dbReference type="ARBA" id="ARBA00023242"/>
    </source>
</evidence>
<dbReference type="InterPro" id="IPR004274">
    <property type="entry name" value="FCP1_dom"/>
</dbReference>
<feature type="region of interest" description="Disordered" evidence="7">
    <location>
        <begin position="509"/>
        <end position="554"/>
    </location>
</feature>
<feature type="domain" description="FCP1 homology" evidence="9">
    <location>
        <begin position="154"/>
        <end position="322"/>
    </location>
</feature>
<feature type="compositionally biased region" description="Acidic residues" evidence="7">
    <location>
        <begin position="525"/>
        <end position="536"/>
    </location>
</feature>
<dbReference type="PANTHER" id="PTHR23081:SF36">
    <property type="entry name" value="RNA POLYMERASE II SUBUNIT A C-TERMINAL DOMAIN PHOSPHATASE"/>
    <property type="match status" value="1"/>
</dbReference>
<feature type="domain" description="BRCT" evidence="8">
    <location>
        <begin position="414"/>
        <end position="508"/>
    </location>
</feature>
<dbReference type="AlphaFoldDB" id="A0A9P5SR03"/>
<dbReference type="SMART" id="SM00292">
    <property type="entry name" value="BRCT"/>
    <property type="match status" value="1"/>
</dbReference>